<dbReference type="PANTHER" id="PTHR43767:SF1">
    <property type="entry name" value="NONRIBOSOMAL PEPTIDE SYNTHASE PES1 (EUROFUNG)-RELATED"/>
    <property type="match status" value="1"/>
</dbReference>
<dbReference type="InterPro" id="IPR020845">
    <property type="entry name" value="AMP-binding_CS"/>
</dbReference>
<protein>
    <submittedName>
        <fullName evidence="4">Putative fatty-acid--CoA ligase</fullName>
        <ecNumber evidence="4">6.2.1.-</ecNumber>
    </submittedName>
</protein>
<feature type="domain" description="AMP-dependent synthetase/ligase" evidence="2">
    <location>
        <begin position="80"/>
        <end position="177"/>
    </location>
</feature>
<feature type="compositionally biased region" description="Low complexity" evidence="1">
    <location>
        <begin position="26"/>
        <end position="37"/>
    </location>
</feature>
<sequence>MPSEWERPVTVDGPVHAGSRPVTRSGDAAPASAPHAGAAMTAAAPGLAVPGAPPDSTGVARTGAGMRFTGIAPTLVPAVEETVRRVPDDEAVVDLATGERLTYRQLWDAAARVAGGLAAAGVGPGQRVAVRLPNGAAWCSTVLGTLLAGAVPVPVNTRLTRPEIAYIVGDAQAAHVVEDPAGLPDGPPLVRAADDPEATAALFYTSGTTGNPKGAMLSHRSLLSAAEQCRRVLRLGPTERTRSLIAAPLFHVLAFGMQWLPALLSGGTVVIATHFETGSWLRAIRDERIDALNGVPAMYWQALRHPAFAEVDVSGVRLLSYGAAPTPPSQVAELLAAFPTARFSPGYGLTEASAVTGLDHDEVLTHADSVGVAVPATELRLEGPDSVAGIGQLLVRGPQLMSGYWQRPEASAEALDGGWLRTGDLARVDGHGRVHLLDRIKDMINRGGENVFSIEVERVLAAYPGVGEVAVVGLPDPKLGQRVAAAVVARPGTTVDPAELLTFARDQLADFKIPQFVATLTDPLPRNAAGKVDKAHLRTATDWGPRR</sequence>
<evidence type="ECO:0000256" key="1">
    <source>
        <dbReference type="SAM" id="MobiDB-lite"/>
    </source>
</evidence>
<dbReference type="EC" id="6.2.1.-" evidence="4"/>
<dbReference type="InterPro" id="IPR000873">
    <property type="entry name" value="AMP-dep_synth/lig_dom"/>
</dbReference>
<evidence type="ECO:0000259" key="3">
    <source>
        <dbReference type="Pfam" id="PF13193"/>
    </source>
</evidence>
<keyword evidence="4" id="KW-0436">Ligase</keyword>
<gene>
    <name evidence="4" type="ORF">FRACA_2100005</name>
</gene>
<dbReference type="SUPFAM" id="SSF56801">
    <property type="entry name" value="Acetyl-CoA synthetase-like"/>
    <property type="match status" value="1"/>
</dbReference>
<dbReference type="GO" id="GO:0016878">
    <property type="term" value="F:acid-thiol ligase activity"/>
    <property type="evidence" value="ECO:0007669"/>
    <property type="project" value="UniProtKB-ARBA"/>
</dbReference>
<dbReference type="InterPro" id="IPR045851">
    <property type="entry name" value="AMP-bd_C_sf"/>
</dbReference>
<evidence type="ECO:0000313" key="5">
    <source>
        <dbReference type="Proteomes" id="UP000234331"/>
    </source>
</evidence>
<evidence type="ECO:0000313" key="4">
    <source>
        <dbReference type="EMBL" id="SNQ47963.1"/>
    </source>
</evidence>
<evidence type="ECO:0000259" key="2">
    <source>
        <dbReference type="Pfam" id="PF00501"/>
    </source>
</evidence>
<dbReference type="PROSITE" id="PS00455">
    <property type="entry name" value="AMP_BINDING"/>
    <property type="match status" value="1"/>
</dbReference>
<feature type="region of interest" description="Disordered" evidence="1">
    <location>
        <begin position="1"/>
        <end position="37"/>
    </location>
</feature>
<dbReference type="Pfam" id="PF13193">
    <property type="entry name" value="AMP-binding_C"/>
    <property type="match status" value="1"/>
</dbReference>
<dbReference type="Gene3D" id="3.40.50.12780">
    <property type="entry name" value="N-terminal domain of ligase-like"/>
    <property type="match status" value="1"/>
</dbReference>
<dbReference type="InterPro" id="IPR042099">
    <property type="entry name" value="ANL_N_sf"/>
</dbReference>
<feature type="domain" description="AMP-binding enzyme C-terminal" evidence="3">
    <location>
        <begin position="455"/>
        <end position="531"/>
    </location>
</feature>
<accession>A0A2I2KQL7</accession>
<dbReference type="PANTHER" id="PTHR43767">
    <property type="entry name" value="LONG-CHAIN-FATTY-ACID--COA LIGASE"/>
    <property type="match status" value="1"/>
</dbReference>
<dbReference type="InterPro" id="IPR025110">
    <property type="entry name" value="AMP-bd_C"/>
</dbReference>
<feature type="domain" description="AMP-dependent synthetase/ligase" evidence="2">
    <location>
        <begin position="191"/>
        <end position="405"/>
    </location>
</feature>
<dbReference type="Gene3D" id="3.30.300.30">
    <property type="match status" value="1"/>
</dbReference>
<reference evidence="4 5" key="1">
    <citation type="submission" date="2017-06" db="EMBL/GenBank/DDBJ databases">
        <authorList>
            <person name="Kim H.J."/>
            <person name="Triplett B.A."/>
        </authorList>
    </citation>
    <scope>NUCLEOTIDE SEQUENCE [LARGE SCALE GENOMIC DNA]</scope>
    <source>
        <strain evidence="4">FRACA_ARgP5</strain>
    </source>
</reference>
<dbReference type="EMBL" id="FZMO01000125">
    <property type="protein sequence ID" value="SNQ47963.1"/>
    <property type="molecule type" value="Genomic_DNA"/>
</dbReference>
<dbReference type="AlphaFoldDB" id="A0A2I2KQL7"/>
<dbReference type="RefSeq" id="WP_243407471.1">
    <property type="nucleotide sequence ID" value="NZ_FZMO01000125.1"/>
</dbReference>
<name>A0A2I2KQL7_9ACTN</name>
<proteinExistence type="predicted"/>
<dbReference type="Proteomes" id="UP000234331">
    <property type="component" value="Unassembled WGS sequence"/>
</dbReference>
<organism evidence="4 5">
    <name type="scientific">Frankia canadensis</name>
    <dbReference type="NCBI Taxonomy" id="1836972"/>
    <lineage>
        <taxon>Bacteria</taxon>
        <taxon>Bacillati</taxon>
        <taxon>Actinomycetota</taxon>
        <taxon>Actinomycetes</taxon>
        <taxon>Frankiales</taxon>
        <taxon>Frankiaceae</taxon>
        <taxon>Frankia</taxon>
    </lineage>
</organism>
<dbReference type="Pfam" id="PF00501">
    <property type="entry name" value="AMP-binding"/>
    <property type="match status" value="2"/>
</dbReference>
<dbReference type="InterPro" id="IPR050237">
    <property type="entry name" value="ATP-dep_AMP-bd_enzyme"/>
</dbReference>
<keyword evidence="5" id="KW-1185">Reference proteome</keyword>